<dbReference type="GO" id="GO:0003677">
    <property type="term" value="F:DNA binding"/>
    <property type="evidence" value="ECO:0007669"/>
    <property type="project" value="InterPro"/>
</dbReference>
<dbReference type="OrthoDB" id="3399802at2"/>
<evidence type="ECO:0000313" key="3">
    <source>
        <dbReference type="EMBL" id="RKN37010.1"/>
    </source>
</evidence>
<accession>A0A3A9YL28</accession>
<feature type="region of interest" description="Disordered" evidence="1">
    <location>
        <begin position="1"/>
        <end position="27"/>
    </location>
</feature>
<comment type="caution">
    <text evidence="3">The sequence shown here is derived from an EMBL/GenBank/DDBJ whole genome shotgun (WGS) entry which is preliminary data.</text>
</comment>
<proteinExistence type="predicted"/>
<sequence>MYHVEKLPPRRLRSHVAQESSASGRPSARRLAVLDALRGAAAPLGVPELAARVGAHQNTVRFHLSALVADGLAEPRTTAPSGPGRPRTVYAATPGVDRGAGRDYGLLARILLGSLAAGGPEAGAAATEAGRAWGRELAGAPAPRPTAEEAARRLTALLARLGFAPEAVGASRIRLRHCPFRELAEEYARVVCPLHLGLIQGALAGLGAPLAATRLEPFAEPHACLAHLAPAPPPPAAEPGRDPGRPAGGGTAGPPASGTRKAPPR</sequence>
<dbReference type="Pfam" id="PF09339">
    <property type="entry name" value="HTH_IclR"/>
    <property type="match status" value="1"/>
</dbReference>
<dbReference type="InterPro" id="IPR036390">
    <property type="entry name" value="WH_DNA-bd_sf"/>
</dbReference>
<protein>
    <submittedName>
        <fullName evidence="3">ArsR family transcriptional regulator</fullName>
    </submittedName>
</protein>
<evidence type="ECO:0000256" key="1">
    <source>
        <dbReference type="SAM" id="MobiDB-lite"/>
    </source>
</evidence>
<gene>
    <name evidence="3" type="ORF">D7294_29260</name>
</gene>
<feature type="region of interest" description="Disordered" evidence="1">
    <location>
        <begin position="226"/>
        <end position="265"/>
    </location>
</feature>
<dbReference type="GO" id="GO:0006355">
    <property type="term" value="P:regulation of DNA-templated transcription"/>
    <property type="evidence" value="ECO:0007669"/>
    <property type="project" value="InterPro"/>
</dbReference>
<feature type="domain" description="HTH iclR-type" evidence="2">
    <location>
        <begin position="29"/>
        <end position="74"/>
    </location>
</feature>
<name>A0A3A9YL28_9ACTN</name>
<keyword evidence="4" id="KW-1185">Reference proteome</keyword>
<dbReference type="InterPro" id="IPR036388">
    <property type="entry name" value="WH-like_DNA-bd_sf"/>
</dbReference>
<organism evidence="3 4">
    <name type="scientific">Streptomyces hoynatensis</name>
    <dbReference type="NCBI Taxonomy" id="1141874"/>
    <lineage>
        <taxon>Bacteria</taxon>
        <taxon>Bacillati</taxon>
        <taxon>Actinomycetota</taxon>
        <taxon>Actinomycetes</taxon>
        <taxon>Kitasatosporales</taxon>
        <taxon>Streptomycetaceae</taxon>
        <taxon>Streptomyces</taxon>
    </lineage>
</organism>
<dbReference type="InterPro" id="IPR005471">
    <property type="entry name" value="Tscrpt_reg_IclR_N"/>
</dbReference>
<evidence type="ECO:0000313" key="4">
    <source>
        <dbReference type="Proteomes" id="UP000272474"/>
    </source>
</evidence>
<evidence type="ECO:0000259" key="2">
    <source>
        <dbReference type="Pfam" id="PF09339"/>
    </source>
</evidence>
<dbReference type="EMBL" id="RBAL01000029">
    <property type="protein sequence ID" value="RKN37010.1"/>
    <property type="molecule type" value="Genomic_DNA"/>
</dbReference>
<dbReference type="SUPFAM" id="SSF46785">
    <property type="entry name" value="Winged helix' DNA-binding domain"/>
    <property type="match status" value="1"/>
</dbReference>
<dbReference type="Gene3D" id="1.10.10.10">
    <property type="entry name" value="Winged helix-like DNA-binding domain superfamily/Winged helix DNA-binding domain"/>
    <property type="match status" value="1"/>
</dbReference>
<reference evidence="3 4" key="1">
    <citation type="journal article" date="2014" name="Int. J. Syst. Evol. Microbiol.">
        <title>Streptomyces hoynatensis sp. nov., isolated from deep marine sediment.</title>
        <authorList>
            <person name="Veyisoglu A."/>
            <person name="Sahin N."/>
        </authorList>
    </citation>
    <scope>NUCLEOTIDE SEQUENCE [LARGE SCALE GENOMIC DNA]</scope>
    <source>
        <strain evidence="3 4">KCTC 29097</strain>
    </source>
</reference>
<dbReference type="AlphaFoldDB" id="A0A3A9YL28"/>
<dbReference type="Proteomes" id="UP000272474">
    <property type="component" value="Unassembled WGS sequence"/>
</dbReference>